<name>A0A316TTU3_9BACT</name>
<evidence type="ECO:0000256" key="3">
    <source>
        <dbReference type="ARBA" id="ARBA00023008"/>
    </source>
</evidence>
<keyword evidence="1" id="KW-0479">Metal-binding</keyword>
<protein>
    <submittedName>
        <fullName evidence="6">Nitrite reductase</fullName>
    </submittedName>
</protein>
<evidence type="ECO:0000256" key="4">
    <source>
        <dbReference type="SAM" id="SignalP"/>
    </source>
</evidence>
<dbReference type="SUPFAM" id="SSF49503">
    <property type="entry name" value="Cupredoxins"/>
    <property type="match status" value="2"/>
</dbReference>
<dbReference type="EMBL" id="QGGB01000002">
    <property type="protein sequence ID" value="PWN07997.1"/>
    <property type="molecule type" value="Genomic_DNA"/>
</dbReference>
<gene>
    <name evidence="6" type="ORF">DDZ15_03015</name>
</gene>
<proteinExistence type="predicted"/>
<dbReference type="CDD" id="cd04208">
    <property type="entry name" value="CuRO_2_CuNIR"/>
    <property type="match status" value="1"/>
</dbReference>
<evidence type="ECO:0000256" key="2">
    <source>
        <dbReference type="ARBA" id="ARBA00023002"/>
    </source>
</evidence>
<dbReference type="GO" id="GO:0005507">
    <property type="term" value="F:copper ion binding"/>
    <property type="evidence" value="ECO:0007669"/>
    <property type="project" value="InterPro"/>
</dbReference>
<feature type="domain" description="Plastocyanin-like" evidence="5">
    <location>
        <begin position="84"/>
        <end position="129"/>
    </location>
</feature>
<dbReference type="InterPro" id="IPR008972">
    <property type="entry name" value="Cupredoxin"/>
</dbReference>
<dbReference type="AlphaFoldDB" id="A0A316TTU3"/>
<feature type="chain" id="PRO_5016404469" evidence="4">
    <location>
        <begin position="24"/>
        <end position="399"/>
    </location>
</feature>
<keyword evidence="4" id="KW-0732">Signal</keyword>
<dbReference type="Gene3D" id="2.60.40.420">
    <property type="entry name" value="Cupredoxins - blue copper proteins"/>
    <property type="match status" value="2"/>
</dbReference>
<dbReference type="PANTHER" id="PTHR11709:SF394">
    <property type="entry name" value="FI03373P-RELATED"/>
    <property type="match status" value="1"/>
</dbReference>
<dbReference type="Pfam" id="PF07732">
    <property type="entry name" value="Cu-oxidase_3"/>
    <property type="match status" value="1"/>
</dbReference>
<dbReference type="InterPro" id="IPR011707">
    <property type="entry name" value="Cu-oxidase-like_N"/>
</dbReference>
<accession>A0A316TTU3</accession>
<evidence type="ECO:0000313" key="7">
    <source>
        <dbReference type="Proteomes" id="UP000245533"/>
    </source>
</evidence>
<comment type="caution">
    <text evidence="6">The sequence shown here is derived from an EMBL/GenBank/DDBJ whole genome shotgun (WGS) entry which is preliminary data.</text>
</comment>
<reference evidence="6 7" key="1">
    <citation type="submission" date="2018-05" db="EMBL/GenBank/DDBJ databases">
        <title>Rhodohalobacter halophilus gen. nov., sp. nov., a moderately halophilic member of the family Balneolaceae.</title>
        <authorList>
            <person name="Liu Z.-W."/>
        </authorList>
    </citation>
    <scope>NUCLEOTIDE SEQUENCE [LARGE SCALE GENOMIC DNA]</scope>
    <source>
        <strain evidence="6 7">8A47</strain>
    </source>
</reference>
<dbReference type="Proteomes" id="UP000245533">
    <property type="component" value="Unassembled WGS sequence"/>
</dbReference>
<evidence type="ECO:0000259" key="5">
    <source>
        <dbReference type="Pfam" id="PF07732"/>
    </source>
</evidence>
<sequence>MKRFMNYLAVMLFIATGLTTVQAQTQEYTIDGMIFGMPEATVFTDDYDGPPVVGDYVTMLPKLAKLDYEGNRHHQVRLDTFVQEIEVAEGVRYRAWTFGGMVPGPVIHVREGDRITFTMKNRSDEMVQINEPVSELLMNGENTGGPSGLDISYEVNEEEFASPYLKQIRENNYMNTQPSIMPMPHSMDFHSGTVAKDDKWRTIAPGETIQFDWVANYPGTYIYHCGTPSVLMHTAMGQHGVVVVSPKEGYETDDRIDHEYVVVQSEYYLKKGAGDIYQYDFEAAQNINPSHVVFNGHQTILHDQPLKANAGERVRIHFSNNGPSQTSSFHVIGAIFDRVWMEGHPDNEMKGMQTVLLGASNSATVEFIVPEEGKYILIDHEFADAEKGATGTLSAGPRQ</sequence>
<dbReference type="GO" id="GO:0016491">
    <property type="term" value="F:oxidoreductase activity"/>
    <property type="evidence" value="ECO:0007669"/>
    <property type="project" value="UniProtKB-KW"/>
</dbReference>
<feature type="signal peptide" evidence="4">
    <location>
        <begin position="1"/>
        <end position="23"/>
    </location>
</feature>
<dbReference type="CDD" id="cd11020">
    <property type="entry name" value="CuRO_1_CuNIR"/>
    <property type="match status" value="1"/>
</dbReference>
<keyword evidence="7" id="KW-1185">Reference proteome</keyword>
<dbReference type="RefSeq" id="WP_109644688.1">
    <property type="nucleotide sequence ID" value="NZ_QGGB01000002.1"/>
</dbReference>
<keyword evidence="3" id="KW-0186">Copper</keyword>
<dbReference type="OrthoDB" id="9811395at2"/>
<evidence type="ECO:0000256" key="1">
    <source>
        <dbReference type="ARBA" id="ARBA00022723"/>
    </source>
</evidence>
<organism evidence="6 7">
    <name type="scientific">Rhodohalobacter mucosus</name>
    <dbReference type="NCBI Taxonomy" id="2079485"/>
    <lineage>
        <taxon>Bacteria</taxon>
        <taxon>Pseudomonadati</taxon>
        <taxon>Balneolota</taxon>
        <taxon>Balneolia</taxon>
        <taxon>Balneolales</taxon>
        <taxon>Balneolaceae</taxon>
        <taxon>Rhodohalobacter</taxon>
    </lineage>
</organism>
<dbReference type="InterPro" id="IPR045087">
    <property type="entry name" value="Cu-oxidase_fam"/>
</dbReference>
<evidence type="ECO:0000313" key="6">
    <source>
        <dbReference type="EMBL" id="PWN07997.1"/>
    </source>
</evidence>
<dbReference type="PANTHER" id="PTHR11709">
    <property type="entry name" value="MULTI-COPPER OXIDASE"/>
    <property type="match status" value="1"/>
</dbReference>
<keyword evidence="2" id="KW-0560">Oxidoreductase</keyword>